<dbReference type="Gene3D" id="3.30.450.40">
    <property type="match status" value="1"/>
</dbReference>
<organism evidence="6 7">
    <name type="scientific">Eiseniibacteriota bacterium</name>
    <dbReference type="NCBI Taxonomy" id="2212470"/>
    <lineage>
        <taxon>Bacteria</taxon>
        <taxon>Candidatus Eiseniibacteriota</taxon>
    </lineage>
</organism>
<dbReference type="PROSITE" id="PS50045">
    <property type="entry name" value="SIGMA54_INTERACT_4"/>
    <property type="match status" value="1"/>
</dbReference>
<dbReference type="PROSITE" id="PS00676">
    <property type="entry name" value="SIGMA54_INTERACT_2"/>
    <property type="match status" value="1"/>
</dbReference>
<keyword evidence="2" id="KW-0067">ATP-binding</keyword>
<dbReference type="GO" id="GO:0005524">
    <property type="term" value="F:ATP binding"/>
    <property type="evidence" value="ECO:0007669"/>
    <property type="project" value="UniProtKB-KW"/>
</dbReference>
<keyword evidence="3" id="KW-0805">Transcription regulation</keyword>
<evidence type="ECO:0000256" key="3">
    <source>
        <dbReference type="ARBA" id="ARBA00023015"/>
    </source>
</evidence>
<dbReference type="Gene3D" id="1.10.10.60">
    <property type="entry name" value="Homeodomain-like"/>
    <property type="match status" value="1"/>
</dbReference>
<protein>
    <submittedName>
        <fullName evidence="6">Sigma-54-dependent Fis family transcriptional regulator</fullName>
    </submittedName>
</protein>
<dbReference type="InterPro" id="IPR025943">
    <property type="entry name" value="Sigma_54_int_dom_ATP-bd_2"/>
</dbReference>
<evidence type="ECO:0000259" key="5">
    <source>
        <dbReference type="PROSITE" id="PS50045"/>
    </source>
</evidence>
<accession>A0A538TBB3</accession>
<dbReference type="InterPro" id="IPR002078">
    <property type="entry name" value="Sigma_54_int"/>
</dbReference>
<dbReference type="CDD" id="cd00009">
    <property type="entry name" value="AAA"/>
    <property type="match status" value="1"/>
</dbReference>
<reference evidence="6 7" key="1">
    <citation type="journal article" date="2019" name="Nat. Microbiol.">
        <title>Mediterranean grassland soil C-N compound turnover is dependent on rainfall and depth, and is mediated by genomically divergent microorganisms.</title>
        <authorList>
            <person name="Diamond S."/>
            <person name="Andeer P.F."/>
            <person name="Li Z."/>
            <person name="Crits-Christoph A."/>
            <person name="Burstein D."/>
            <person name="Anantharaman K."/>
            <person name="Lane K.R."/>
            <person name="Thomas B.C."/>
            <person name="Pan C."/>
            <person name="Northen T.R."/>
            <person name="Banfield J.F."/>
        </authorList>
    </citation>
    <scope>NUCLEOTIDE SEQUENCE [LARGE SCALE GENOMIC DNA]</scope>
    <source>
        <strain evidence="6">WS_2</strain>
    </source>
</reference>
<dbReference type="SUPFAM" id="SSF52540">
    <property type="entry name" value="P-loop containing nucleoside triphosphate hydrolases"/>
    <property type="match status" value="1"/>
</dbReference>
<gene>
    <name evidence="6" type="ORF">E6K72_00080</name>
</gene>
<dbReference type="InterPro" id="IPR058031">
    <property type="entry name" value="AAA_lid_NorR"/>
</dbReference>
<evidence type="ECO:0000256" key="2">
    <source>
        <dbReference type="ARBA" id="ARBA00022840"/>
    </source>
</evidence>
<evidence type="ECO:0000313" key="6">
    <source>
        <dbReference type="EMBL" id="TMQ60932.1"/>
    </source>
</evidence>
<sequence>MAEAGYSGLFCDGDGVIVSRRIEKPFENAVTRAKLVEGAVWSERARGTNGVGTALVEKAPVAVVGAEHYEQRNHLLACYAAPVRDIHQRVVGVLDASGLASEAAGFVQASVVATAAAIEALIVARTYDAAVPGGLFELERLLAQMPHAALLVETTGHVRRANTRFRVLMSGAGTLDLGRMVRSFLKGPRVADEARENLPAPLRGVALELEPIGPPADPFAALVHMRLPNARPRAFIGARPLPEAFSPIVGSDPAIASARDQAARFAHSDLPVLVLAETGAGKEIFARAIHAASPRAAGPFVAVNCGALTGTLLESELFGYGPGAFTGAAAGGRTGKLGAADGGTLFLDEVGELSPSAQAMLLRFLEDGTFYRVGEASERRADVRLIAATSRDLPALATNDQFRSDLYFRMRGVVLRLPPLRNRNDRSELARALLDRIARQRGLPKPLGLSSAALAWIERHDWPGNVRELRSALDYAVVLAGDAPRIELWHLPVEETATPAATFDLGAQAERAALLRALSQGRGNLSDAARSLGVARSTLYRMLDRHGLRSGERPEA</sequence>
<dbReference type="InterPro" id="IPR009057">
    <property type="entry name" value="Homeodomain-like_sf"/>
</dbReference>
<dbReference type="AlphaFoldDB" id="A0A538TBB3"/>
<dbReference type="Pfam" id="PF25601">
    <property type="entry name" value="AAA_lid_14"/>
    <property type="match status" value="1"/>
</dbReference>
<dbReference type="PRINTS" id="PR01590">
    <property type="entry name" value="HTHFIS"/>
</dbReference>
<dbReference type="PANTHER" id="PTHR32071">
    <property type="entry name" value="TRANSCRIPTIONAL REGULATORY PROTEIN"/>
    <property type="match status" value="1"/>
</dbReference>
<dbReference type="GO" id="GO:0043565">
    <property type="term" value="F:sequence-specific DNA binding"/>
    <property type="evidence" value="ECO:0007669"/>
    <property type="project" value="InterPro"/>
</dbReference>
<evidence type="ECO:0000313" key="7">
    <source>
        <dbReference type="Proteomes" id="UP000317716"/>
    </source>
</evidence>
<dbReference type="FunFam" id="3.40.50.300:FF:000006">
    <property type="entry name" value="DNA-binding transcriptional regulator NtrC"/>
    <property type="match status" value="1"/>
</dbReference>
<dbReference type="Pfam" id="PF00158">
    <property type="entry name" value="Sigma54_activat"/>
    <property type="match status" value="1"/>
</dbReference>
<dbReference type="SMART" id="SM00382">
    <property type="entry name" value="AAA"/>
    <property type="match status" value="1"/>
</dbReference>
<dbReference type="Gene3D" id="3.40.50.300">
    <property type="entry name" value="P-loop containing nucleotide triphosphate hydrolases"/>
    <property type="match status" value="1"/>
</dbReference>
<evidence type="ECO:0000256" key="4">
    <source>
        <dbReference type="ARBA" id="ARBA00023163"/>
    </source>
</evidence>
<dbReference type="EMBL" id="VBOS01000003">
    <property type="protein sequence ID" value="TMQ60932.1"/>
    <property type="molecule type" value="Genomic_DNA"/>
</dbReference>
<dbReference type="Pfam" id="PF02954">
    <property type="entry name" value="HTH_8"/>
    <property type="match status" value="1"/>
</dbReference>
<dbReference type="GO" id="GO:0006355">
    <property type="term" value="P:regulation of DNA-templated transcription"/>
    <property type="evidence" value="ECO:0007669"/>
    <property type="project" value="InterPro"/>
</dbReference>
<dbReference type="InterPro" id="IPR029016">
    <property type="entry name" value="GAF-like_dom_sf"/>
</dbReference>
<dbReference type="InterPro" id="IPR027417">
    <property type="entry name" value="P-loop_NTPase"/>
</dbReference>
<name>A0A538TBB3_UNCEI</name>
<dbReference type="InterPro" id="IPR003593">
    <property type="entry name" value="AAA+_ATPase"/>
</dbReference>
<dbReference type="InterPro" id="IPR002197">
    <property type="entry name" value="HTH_Fis"/>
</dbReference>
<feature type="domain" description="Sigma-54 factor interaction" evidence="5">
    <location>
        <begin position="248"/>
        <end position="478"/>
    </location>
</feature>
<dbReference type="SUPFAM" id="SSF46689">
    <property type="entry name" value="Homeodomain-like"/>
    <property type="match status" value="1"/>
</dbReference>
<keyword evidence="1" id="KW-0547">Nucleotide-binding</keyword>
<comment type="caution">
    <text evidence="6">The sequence shown here is derived from an EMBL/GenBank/DDBJ whole genome shotgun (WGS) entry which is preliminary data.</text>
</comment>
<dbReference type="Proteomes" id="UP000317716">
    <property type="component" value="Unassembled WGS sequence"/>
</dbReference>
<dbReference type="Gene3D" id="1.10.8.60">
    <property type="match status" value="1"/>
</dbReference>
<keyword evidence="4" id="KW-0804">Transcription</keyword>
<evidence type="ECO:0000256" key="1">
    <source>
        <dbReference type="ARBA" id="ARBA00022741"/>
    </source>
</evidence>
<dbReference type="PANTHER" id="PTHR32071:SF99">
    <property type="entry name" value="TRANSCRIPTIONAL REGULATORY PROTEIN"/>
    <property type="match status" value="1"/>
</dbReference>
<proteinExistence type="predicted"/>